<dbReference type="Pfam" id="PF00271">
    <property type="entry name" value="Helicase_C"/>
    <property type="match status" value="1"/>
</dbReference>
<feature type="domain" description="Helicase C-terminal" evidence="10">
    <location>
        <begin position="234"/>
        <end position="380"/>
    </location>
</feature>
<evidence type="ECO:0000256" key="5">
    <source>
        <dbReference type="ARBA" id="ARBA00038437"/>
    </source>
</evidence>
<feature type="domain" description="DEAD-box RNA helicase Q" evidence="11">
    <location>
        <begin position="1"/>
        <end position="29"/>
    </location>
</feature>
<protein>
    <submittedName>
        <fullName evidence="12">DEAD/DEAH box helicase</fullName>
    </submittedName>
</protein>
<evidence type="ECO:0000256" key="1">
    <source>
        <dbReference type="ARBA" id="ARBA00022741"/>
    </source>
</evidence>
<dbReference type="InterPro" id="IPR044742">
    <property type="entry name" value="DEAD/DEAH_RhlB"/>
</dbReference>
<dbReference type="PROSITE" id="PS51194">
    <property type="entry name" value="HELICASE_CTER"/>
    <property type="match status" value="1"/>
</dbReference>
<dbReference type="SMART" id="SM00487">
    <property type="entry name" value="DEXDc"/>
    <property type="match status" value="1"/>
</dbReference>
<dbReference type="InterPro" id="IPR014001">
    <property type="entry name" value="Helicase_ATP-bd"/>
</dbReference>
<sequence length="490" mass="53776">MRFDELDLEDEILDGLEDMNFHEMTPVQEHTIPVILEGRDIIGCAQTGTGKTAAYTLPLLNKLLIEGNPDNVVKSLIIVPTRELAQQIDQQFQGFSYYAPLSTTVVYGGGDGKGWDIQKNGMLNGADVVIATPGRMIAHLQNSGVDLSHVEYLILDEADRMLDMGFSDDIMKIISYMPAERQTIMFSATLPPKIRELAKTILRNPAEVNIAISKPNEAIDQSAYICYERQKLGIIRELFAEPTDSKTIIFSSSKLKVKELAHTLKRMGLDVAAMHSDLEQAQREEVMLNFKNNKVKILVATDIVARGIDIEDIGLVLNYDVPHDPEDYIHRIGRTARAAASGAAMTFVSEEEQGKFHQIEKFIERDIRKAELPESVGEGPKYAPDENRGRFGRGRGGRSGGGRSGSGRGRGGRGDRSGRNDRDRRSERPAAATAAAAAEPAAAQPASPDSDHASGRGEGNRGTRDRRRHRGGRNRGRGNKPQGGEPTPQA</sequence>
<feature type="domain" description="Helicase ATP-binding" evidence="9">
    <location>
        <begin position="32"/>
        <end position="208"/>
    </location>
</feature>
<dbReference type="RefSeq" id="WP_147620659.1">
    <property type="nucleotide sequence ID" value="NZ_CAUCFE010000015.1"/>
</dbReference>
<dbReference type="SUPFAM" id="SSF52540">
    <property type="entry name" value="P-loop containing nucleoside triphosphate hydrolases"/>
    <property type="match status" value="1"/>
</dbReference>
<evidence type="ECO:0000259" key="10">
    <source>
        <dbReference type="PROSITE" id="PS51194"/>
    </source>
</evidence>
<gene>
    <name evidence="12" type="ORF">F2Y13_10060</name>
</gene>
<dbReference type="InterPro" id="IPR001650">
    <property type="entry name" value="Helicase_C-like"/>
</dbReference>
<evidence type="ECO:0000259" key="11">
    <source>
        <dbReference type="PROSITE" id="PS51195"/>
    </source>
</evidence>
<reference evidence="12 13" key="1">
    <citation type="journal article" date="2019" name="Nat. Med.">
        <title>A library of human gut bacterial isolates paired with longitudinal multiomics data enables mechanistic microbiome research.</title>
        <authorList>
            <person name="Poyet M."/>
            <person name="Groussin M."/>
            <person name="Gibbons S.M."/>
            <person name="Avila-Pacheco J."/>
            <person name="Jiang X."/>
            <person name="Kearney S.M."/>
            <person name="Perrotta A.R."/>
            <person name="Berdy B."/>
            <person name="Zhao S."/>
            <person name="Lieberman T.D."/>
            <person name="Swanson P.K."/>
            <person name="Smith M."/>
            <person name="Roesemann S."/>
            <person name="Alexander J.E."/>
            <person name="Rich S.A."/>
            <person name="Livny J."/>
            <person name="Vlamakis H."/>
            <person name="Clish C."/>
            <person name="Bullock K."/>
            <person name="Deik A."/>
            <person name="Scott J."/>
            <person name="Pierce K.A."/>
            <person name="Xavier R.J."/>
            <person name="Alm E.J."/>
        </authorList>
    </citation>
    <scope>NUCLEOTIDE SEQUENCE [LARGE SCALE GENOMIC DNA]</scope>
    <source>
        <strain evidence="12 13">BIOML-A2</strain>
    </source>
</reference>
<dbReference type="GO" id="GO:0003724">
    <property type="term" value="F:RNA helicase activity"/>
    <property type="evidence" value="ECO:0007669"/>
    <property type="project" value="InterPro"/>
</dbReference>
<dbReference type="GO" id="GO:0005524">
    <property type="term" value="F:ATP binding"/>
    <property type="evidence" value="ECO:0007669"/>
    <property type="project" value="UniProtKB-KW"/>
</dbReference>
<dbReference type="Proteomes" id="UP000323567">
    <property type="component" value="Unassembled WGS sequence"/>
</dbReference>
<dbReference type="Gene3D" id="3.40.50.300">
    <property type="entry name" value="P-loop containing nucleotide triphosphate hydrolases"/>
    <property type="match status" value="2"/>
</dbReference>
<feature type="compositionally biased region" description="Basic residues" evidence="8">
    <location>
        <begin position="464"/>
        <end position="478"/>
    </location>
</feature>
<evidence type="ECO:0000256" key="2">
    <source>
        <dbReference type="ARBA" id="ARBA00022801"/>
    </source>
</evidence>
<dbReference type="PANTHER" id="PTHR47959">
    <property type="entry name" value="ATP-DEPENDENT RNA HELICASE RHLE-RELATED"/>
    <property type="match status" value="1"/>
</dbReference>
<evidence type="ECO:0000313" key="13">
    <source>
        <dbReference type="Proteomes" id="UP000323567"/>
    </source>
</evidence>
<dbReference type="GO" id="GO:0005829">
    <property type="term" value="C:cytosol"/>
    <property type="evidence" value="ECO:0007669"/>
    <property type="project" value="TreeGrafter"/>
</dbReference>
<dbReference type="Pfam" id="PF00270">
    <property type="entry name" value="DEAD"/>
    <property type="match status" value="1"/>
</dbReference>
<keyword evidence="3 7" id="KW-0347">Helicase</keyword>
<name>A0A5B3G467_9BACT</name>
<evidence type="ECO:0000256" key="7">
    <source>
        <dbReference type="RuleBase" id="RU000492"/>
    </source>
</evidence>
<feature type="compositionally biased region" description="Gly residues" evidence="8">
    <location>
        <begin position="397"/>
        <end position="409"/>
    </location>
</feature>
<keyword evidence="4 7" id="KW-0067">ATP-binding</keyword>
<dbReference type="AlphaFoldDB" id="A0A5B3G467"/>
<dbReference type="PANTHER" id="PTHR47959:SF13">
    <property type="entry name" value="ATP-DEPENDENT RNA HELICASE RHLE"/>
    <property type="match status" value="1"/>
</dbReference>
<dbReference type="SMART" id="SM00490">
    <property type="entry name" value="HELICc"/>
    <property type="match status" value="1"/>
</dbReference>
<feature type="region of interest" description="Disordered" evidence="8">
    <location>
        <begin position="371"/>
        <end position="490"/>
    </location>
</feature>
<dbReference type="CDD" id="cd18787">
    <property type="entry name" value="SF2_C_DEAD"/>
    <property type="match status" value="1"/>
</dbReference>
<dbReference type="GO" id="GO:0003676">
    <property type="term" value="F:nucleic acid binding"/>
    <property type="evidence" value="ECO:0007669"/>
    <property type="project" value="InterPro"/>
</dbReference>
<comment type="similarity">
    <text evidence="5 7">Belongs to the DEAD box helicase family.</text>
</comment>
<dbReference type="PROSITE" id="PS00039">
    <property type="entry name" value="DEAD_ATP_HELICASE"/>
    <property type="match status" value="1"/>
</dbReference>
<dbReference type="InterPro" id="IPR000629">
    <property type="entry name" value="RNA-helicase_DEAD-box_CS"/>
</dbReference>
<evidence type="ECO:0000256" key="8">
    <source>
        <dbReference type="SAM" id="MobiDB-lite"/>
    </source>
</evidence>
<keyword evidence="1 7" id="KW-0547">Nucleotide-binding</keyword>
<evidence type="ECO:0000256" key="4">
    <source>
        <dbReference type="ARBA" id="ARBA00022840"/>
    </source>
</evidence>
<feature type="compositionally biased region" description="Basic and acidic residues" evidence="8">
    <location>
        <begin position="412"/>
        <end position="428"/>
    </location>
</feature>
<dbReference type="InterPro" id="IPR050079">
    <property type="entry name" value="DEAD_box_RNA_helicase"/>
</dbReference>
<evidence type="ECO:0000256" key="3">
    <source>
        <dbReference type="ARBA" id="ARBA00022806"/>
    </source>
</evidence>
<dbReference type="InterPro" id="IPR011545">
    <property type="entry name" value="DEAD/DEAH_box_helicase_dom"/>
</dbReference>
<dbReference type="InterPro" id="IPR027417">
    <property type="entry name" value="P-loop_NTPase"/>
</dbReference>
<dbReference type="GO" id="GO:0016787">
    <property type="term" value="F:hydrolase activity"/>
    <property type="evidence" value="ECO:0007669"/>
    <property type="project" value="UniProtKB-KW"/>
</dbReference>
<evidence type="ECO:0000313" key="12">
    <source>
        <dbReference type="EMBL" id="KAA2368364.1"/>
    </source>
</evidence>
<evidence type="ECO:0000256" key="6">
    <source>
        <dbReference type="PROSITE-ProRule" id="PRU00552"/>
    </source>
</evidence>
<keyword evidence="2 7" id="KW-0378">Hydrolase</keyword>
<dbReference type="PROSITE" id="PS51192">
    <property type="entry name" value="HELICASE_ATP_BIND_1"/>
    <property type="match status" value="1"/>
</dbReference>
<accession>A0A5B3G467</accession>
<dbReference type="CDD" id="cd00268">
    <property type="entry name" value="DEADc"/>
    <property type="match status" value="1"/>
</dbReference>
<evidence type="ECO:0000259" key="9">
    <source>
        <dbReference type="PROSITE" id="PS51192"/>
    </source>
</evidence>
<feature type="compositionally biased region" description="Basic and acidic residues" evidence="8">
    <location>
        <begin position="449"/>
        <end position="463"/>
    </location>
</feature>
<dbReference type="EMBL" id="VVXK01000014">
    <property type="protein sequence ID" value="KAA2368364.1"/>
    <property type="molecule type" value="Genomic_DNA"/>
</dbReference>
<dbReference type="InterPro" id="IPR014014">
    <property type="entry name" value="RNA_helicase_DEAD_Q_motif"/>
</dbReference>
<feature type="short sequence motif" description="Q motif" evidence="6">
    <location>
        <begin position="1"/>
        <end position="29"/>
    </location>
</feature>
<proteinExistence type="inferred from homology"/>
<feature type="compositionally biased region" description="Low complexity" evidence="8">
    <location>
        <begin position="429"/>
        <end position="448"/>
    </location>
</feature>
<dbReference type="PROSITE" id="PS51195">
    <property type="entry name" value="Q_MOTIF"/>
    <property type="match status" value="1"/>
</dbReference>
<comment type="caution">
    <text evidence="12">The sequence shown here is derived from an EMBL/GenBank/DDBJ whole genome shotgun (WGS) entry which is preliminary data.</text>
</comment>
<organism evidence="12 13">
    <name type="scientific">Alistipes shahii</name>
    <dbReference type="NCBI Taxonomy" id="328814"/>
    <lineage>
        <taxon>Bacteria</taxon>
        <taxon>Pseudomonadati</taxon>
        <taxon>Bacteroidota</taxon>
        <taxon>Bacteroidia</taxon>
        <taxon>Bacteroidales</taxon>
        <taxon>Rikenellaceae</taxon>
        <taxon>Alistipes</taxon>
    </lineage>
</organism>